<organism evidence="1 2">
    <name type="scientific">Candidatus Aquitaenariimonas noxiae</name>
    <dbReference type="NCBI Taxonomy" id="1974741"/>
    <lineage>
        <taxon>Bacteria</taxon>
        <taxon>Pseudomonadati</taxon>
        <taxon>Candidatus Omnitrophota</taxon>
        <taxon>Candidatus Aquitaenariimonas</taxon>
    </lineage>
</organism>
<comment type="caution">
    <text evidence="1">The sequence shown here is derived from an EMBL/GenBank/DDBJ whole genome shotgun (WGS) entry which is preliminary data.</text>
</comment>
<reference evidence="1 2" key="1">
    <citation type="submission" date="2017-09" db="EMBL/GenBank/DDBJ databases">
        <title>Depth-based differentiation of microbial function through sediment-hosted aquifers and enrichment of novel symbionts in the deep terrestrial subsurface.</title>
        <authorList>
            <person name="Probst A.J."/>
            <person name="Ladd B."/>
            <person name="Jarett J.K."/>
            <person name="Geller-Mcgrath D.E."/>
            <person name="Sieber C.M."/>
            <person name="Emerson J.B."/>
            <person name="Anantharaman K."/>
            <person name="Thomas B.C."/>
            <person name="Malmstrom R."/>
            <person name="Stieglmeier M."/>
            <person name="Klingl A."/>
            <person name="Woyke T."/>
            <person name="Ryan C.M."/>
            <person name="Banfield J.F."/>
        </authorList>
    </citation>
    <scope>NUCLEOTIDE SEQUENCE [LARGE SCALE GENOMIC DNA]</scope>
    <source>
        <strain evidence="1">CG07_land_8_20_14_0_80_42_15</strain>
    </source>
</reference>
<evidence type="ECO:0000313" key="2">
    <source>
        <dbReference type="Proteomes" id="UP000230052"/>
    </source>
</evidence>
<dbReference type="AlphaFoldDB" id="A0A2J0KRW3"/>
<protein>
    <submittedName>
        <fullName evidence="1">Uncharacterized protein</fullName>
    </submittedName>
</protein>
<gene>
    <name evidence="1" type="ORF">COS99_06275</name>
</gene>
<proteinExistence type="predicted"/>
<evidence type="ECO:0000313" key="1">
    <source>
        <dbReference type="EMBL" id="PIU41298.1"/>
    </source>
</evidence>
<dbReference type="Proteomes" id="UP000230052">
    <property type="component" value="Unassembled WGS sequence"/>
</dbReference>
<accession>A0A2J0KRW3</accession>
<name>A0A2J0KRW3_9BACT</name>
<dbReference type="EMBL" id="PEWV01000062">
    <property type="protein sequence ID" value="PIU41298.1"/>
    <property type="molecule type" value="Genomic_DNA"/>
</dbReference>
<sequence>MKQFFAIITSLFIALLIILLLAMLFPQTILNLYLKHIEKSLNIDISFSSKQVSLVKAWHFKDVKISSKAGYVVNAKDLFLYPPFFSVRKGEIYINCDAKELGFHKDMPVIDSVFNLISLESFGNITFDDVKAKIALKQSKMDINNLEAVGKDIKIFGRNTTDIKGGAIDCNLKFLFSKNITDDIGDTVKVVLLKKEDDSWMGIDVEVKGDYKRPILNLKSDFLNLRIKGIGVAK</sequence>